<comment type="similarity">
    <text evidence="2">Belongs to the CDP-glycerol glycerophosphotransferase family.</text>
</comment>
<dbReference type="Gene3D" id="3.90.550.10">
    <property type="entry name" value="Spore Coat Polysaccharide Biosynthesis Protein SpsA, Chain A"/>
    <property type="match status" value="1"/>
</dbReference>
<comment type="subcellular location">
    <subcellularLocation>
        <location evidence="1">Cell membrane</location>
        <topology evidence="1">Peripheral membrane protein</topology>
    </subcellularLocation>
</comment>
<evidence type="ECO:0000256" key="4">
    <source>
        <dbReference type="ARBA" id="ARBA00022679"/>
    </source>
</evidence>
<feature type="domain" description="Glycosyltransferase 2-like" evidence="8">
    <location>
        <begin position="11"/>
        <end position="156"/>
    </location>
</feature>
<evidence type="ECO:0000313" key="9">
    <source>
        <dbReference type="EMBL" id="MFA1554290.1"/>
    </source>
</evidence>
<evidence type="ECO:0000256" key="6">
    <source>
        <dbReference type="ARBA" id="ARBA00023136"/>
    </source>
</evidence>
<dbReference type="InterPro" id="IPR043148">
    <property type="entry name" value="TagF_C"/>
</dbReference>
<dbReference type="InterPro" id="IPR051612">
    <property type="entry name" value="Teichoic_Acid_Biosynth"/>
</dbReference>
<keyword evidence="10" id="KW-1185">Reference proteome</keyword>
<keyword evidence="3" id="KW-1003">Cell membrane</keyword>
<dbReference type="Pfam" id="PF04464">
    <property type="entry name" value="Glyphos_transf"/>
    <property type="match status" value="1"/>
</dbReference>
<feature type="compositionally biased region" description="Low complexity" evidence="7">
    <location>
        <begin position="625"/>
        <end position="668"/>
    </location>
</feature>
<accession>A0ABV4QUJ6</accession>
<dbReference type="Gene3D" id="3.40.50.12580">
    <property type="match status" value="1"/>
</dbReference>
<dbReference type="Pfam" id="PF00535">
    <property type="entry name" value="Glycos_transf_2"/>
    <property type="match status" value="1"/>
</dbReference>
<feature type="region of interest" description="Disordered" evidence="7">
    <location>
        <begin position="590"/>
        <end position="724"/>
    </location>
</feature>
<dbReference type="RefSeq" id="WP_371940681.1">
    <property type="nucleotide sequence ID" value="NZ_JAXCEH010000005.1"/>
</dbReference>
<dbReference type="PANTHER" id="PTHR37316">
    <property type="entry name" value="TEICHOIC ACID GLYCEROL-PHOSPHATE PRIMASE"/>
    <property type="match status" value="1"/>
</dbReference>
<evidence type="ECO:0000256" key="5">
    <source>
        <dbReference type="ARBA" id="ARBA00022944"/>
    </source>
</evidence>
<keyword evidence="6" id="KW-0472">Membrane</keyword>
<dbReference type="SUPFAM" id="SSF53448">
    <property type="entry name" value="Nucleotide-diphospho-sugar transferases"/>
    <property type="match status" value="1"/>
</dbReference>
<dbReference type="InterPro" id="IPR007554">
    <property type="entry name" value="Glycerophosphate_synth"/>
</dbReference>
<dbReference type="InterPro" id="IPR029044">
    <property type="entry name" value="Nucleotide-diphossugar_trans"/>
</dbReference>
<dbReference type="Proteomes" id="UP001569904">
    <property type="component" value="Unassembled WGS sequence"/>
</dbReference>
<dbReference type="SUPFAM" id="SSF53756">
    <property type="entry name" value="UDP-Glycosyltransferase/glycogen phosphorylase"/>
    <property type="match status" value="1"/>
</dbReference>
<dbReference type="InterPro" id="IPR001173">
    <property type="entry name" value="Glyco_trans_2-like"/>
</dbReference>
<dbReference type="CDD" id="cd00761">
    <property type="entry name" value="Glyco_tranf_GTA_type"/>
    <property type="match status" value="1"/>
</dbReference>
<gene>
    <name evidence="9" type="ORF">SM436_11390</name>
</gene>
<evidence type="ECO:0000256" key="1">
    <source>
        <dbReference type="ARBA" id="ARBA00004202"/>
    </source>
</evidence>
<protein>
    <submittedName>
        <fullName evidence="9">Bifunctional glycosyltransferase family 2 protein/CDP-glycerol:glycerophosphate glycerophosphotransferase</fullName>
    </submittedName>
</protein>
<keyword evidence="5" id="KW-0777">Teichoic acid biosynthesis</keyword>
<name>A0ABV4QUJ6_9ACTN</name>
<sequence>MTFEPEPRVGVVVPIYNVEPYLEECLASIARQSVRELDVVLVDDGSTDESAKIARAFADRDPRFRLIRQSNGGLGHARNVGAANVRGRFLAFVDSDDLLPDHALELLVGTLERTGSDIVSGNVQLLTDEGLVQSPMHRRPMGTTRLRTHVTRDHLLMYDRLVPNKVFRRRFWDEHAFRFPEGVLYEDIPVTLPAHFLASSVDVVSEPVYYWRQRMGGALSITQRRTEIAAVTDRFSAVETVSRFLGSRPEPEVRACKREYDEVALRSDLRIFLNVLAEADEEFRARFVELARGFLDQADRTALNDLPAMLRLKWHLVGRGLVPELLKVLEYERRGLRIPVTRRLWFHYARYPFWGDRRLRIPRRVFRVGEELAARAQLHDATWRDGRLHITGHAFIANIGTRFPWSSVKVVGVRETGSGATRVIPAWTRRCPDADDGSRDPHRTHAWSGFSAVIDPKRLRRGGRYVDGTWLIAAGVYDRGVLRRGALAAAPSGSGAHPRWHYVTDDVRVVPLITRGGTLRLRVETVRARLTCHRMIDDSVEIRGTIPGGVPDGAAVAVRRRAGTLLNRYPVTPDGPAGGFRVRIPLHELIGDMPGDEEDPARRSGAEADEGTGWRLDLTFPKGPATTTGEATTGEATTGEATTGEATAVDGPGNAAGAGSTDAALAGGRATPGDAFRSPDDPEPANTPGAPDDFAAEESPDAAGDPATPDDSASADDHAVDDSAATDEMVRIVLDDDVAEERYASAGVEFLVYRSRHGYAGLKARSPRPLLTCASWRDDGTLVLAGDYPPGAPDPAELVLRSRDRKEERAFPLSRADGRFRAELPLNRLLSLGGLLPLASGKWDVRVRRPASATHPAGRSLAVPMDHAMLGRLPAETTLDGRRYVFREQGYDAPVVEVHSDLRPDERGAYRQARTRARHYRAPRRLKSVRPAVLYDSYSGKQYSDSPRAIHEELVRRDADVEHLWVVRDAQVELPETARPVRLWGAEWYEAMARSRYVITNAHLPEWFVRRPGQIVVQTWHGTPLKHIGFDIADVQFANARYLEKVAKETPSWSYLVSPNAFSTPILRRAFRYEGELIETGYPRNDVLASPDRRMLAERVRERLGLPPGKRTVLYAPTWRDDSYYGPGKYRLDMRLDLERAAAELGDDHVLLVRRHPNVVDTVPEVVGGFVRDVSAYPDIAELFLVSDVLITDYSSLMFDYANTGRPMLFFTYDLEHYRDELRGFYFDFENEAPGPLLGSSDEVIEALRSIDEVERAYAAPYERFTRRFCELDDGKAASRVADRILLPG</sequence>
<keyword evidence="4" id="KW-0808">Transferase</keyword>
<evidence type="ECO:0000259" key="8">
    <source>
        <dbReference type="Pfam" id="PF00535"/>
    </source>
</evidence>
<comment type="caution">
    <text evidence="9">The sequence shown here is derived from an EMBL/GenBank/DDBJ whole genome shotgun (WGS) entry which is preliminary data.</text>
</comment>
<dbReference type="InterPro" id="IPR043149">
    <property type="entry name" value="TagF_N"/>
</dbReference>
<evidence type="ECO:0000313" key="10">
    <source>
        <dbReference type="Proteomes" id="UP001569904"/>
    </source>
</evidence>
<reference evidence="9 10" key="1">
    <citation type="submission" date="2023-11" db="EMBL/GenBank/DDBJ databases">
        <title>Actinomadura monticuli sp. nov., isolated from volcanic ash.</title>
        <authorList>
            <person name="Lee S.D."/>
            <person name="Yang H."/>
            <person name="Kim I.S."/>
        </authorList>
    </citation>
    <scope>NUCLEOTIDE SEQUENCE [LARGE SCALE GENOMIC DNA]</scope>
    <source>
        <strain evidence="9 10">DSM 45346</strain>
    </source>
</reference>
<dbReference type="EMBL" id="JAXCEH010000005">
    <property type="protein sequence ID" value="MFA1554290.1"/>
    <property type="molecule type" value="Genomic_DNA"/>
</dbReference>
<organism evidence="9 10">
    <name type="scientific">Actinomadura chokoriensis</name>
    <dbReference type="NCBI Taxonomy" id="454156"/>
    <lineage>
        <taxon>Bacteria</taxon>
        <taxon>Bacillati</taxon>
        <taxon>Actinomycetota</taxon>
        <taxon>Actinomycetes</taxon>
        <taxon>Streptosporangiales</taxon>
        <taxon>Thermomonosporaceae</taxon>
        <taxon>Actinomadura</taxon>
    </lineage>
</organism>
<feature type="compositionally biased region" description="Low complexity" evidence="7">
    <location>
        <begin position="701"/>
        <end position="712"/>
    </location>
</feature>
<evidence type="ECO:0000256" key="3">
    <source>
        <dbReference type="ARBA" id="ARBA00022475"/>
    </source>
</evidence>
<proteinExistence type="inferred from homology"/>
<evidence type="ECO:0000256" key="7">
    <source>
        <dbReference type="SAM" id="MobiDB-lite"/>
    </source>
</evidence>
<dbReference type="Gene3D" id="3.40.50.11820">
    <property type="match status" value="1"/>
</dbReference>
<dbReference type="PANTHER" id="PTHR37316:SF3">
    <property type="entry name" value="TEICHOIC ACID GLYCEROL-PHOSPHATE TRANSFERASE"/>
    <property type="match status" value="1"/>
</dbReference>
<evidence type="ECO:0000256" key="2">
    <source>
        <dbReference type="ARBA" id="ARBA00010488"/>
    </source>
</evidence>